<keyword evidence="4 10" id="KW-0963">Cytoplasm</keyword>
<comment type="function">
    <text evidence="10">Key component of the cytosolic iron-sulfur protein assembly (CIA) complex, a multiprotein complex that mediates the incorporation of iron-sulfur cluster into apoproteins specifically involved in DNA metabolism and genomic integrity. In the CIA complex, MMS19 acts as an adapter between early-acting CIA components and a subset of cellular target iron-sulfur proteins.</text>
</comment>
<dbReference type="FunFam" id="1.25.10.10:FF:000114">
    <property type="entry name" value="MMS19 nucleotide excision repair protein homolog isoform X2"/>
    <property type="match status" value="1"/>
</dbReference>
<dbReference type="GO" id="GO:0071817">
    <property type="term" value="C:MMXD complex"/>
    <property type="evidence" value="ECO:0007669"/>
    <property type="project" value="TreeGrafter"/>
</dbReference>
<evidence type="ECO:0000256" key="8">
    <source>
        <dbReference type="ARBA" id="ARBA00023212"/>
    </source>
</evidence>
<evidence type="ECO:0000256" key="3">
    <source>
        <dbReference type="ARBA" id="ARBA00009340"/>
    </source>
</evidence>
<comment type="subcellular location">
    <subcellularLocation>
        <location evidence="2 10">Cytoplasm</location>
        <location evidence="2 10">Cytoskeleton</location>
        <location evidence="2 10">Spindle</location>
    </subcellularLocation>
    <subcellularLocation>
        <location evidence="1 10">Nucleus</location>
    </subcellularLocation>
</comment>
<protein>
    <recommendedName>
        <fullName evidence="10">MMS19 nucleotide excision repair protein</fullName>
    </recommendedName>
</protein>
<dbReference type="InterPro" id="IPR011989">
    <property type="entry name" value="ARM-like"/>
</dbReference>
<dbReference type="Gene3D" id="1.25.10.10">
    <property type="entry name" value="Leucine-rich Repeat Variant"/>
    <property type="match status" value="2"/>
</dbReference>
<dbReference type="GO" id="GO:0005634">
    <property type="term" value="C:nucleus"/>
    <property type="evidence" value="ECO:0007669"/>
    <property type="project" value="UniProtKB-SubCell"/>
</dbReference>
<proteinExistence type="inferred from homology"/>
<keyword evidence="14" id="KW-1185">Reference proteome</keyword>
<dbReference type="InterPro" id="IPR029240">
    <property type="entry name" value="MMS19_N"/>
</dbReference>
<evidence type="ECO:0000259" key="11">
    <source>
        <dbReference type="Pfam" id="PF12460"/>
    </source>
</evidence>
<keyword evidence="9 10" id="KW-0539">Nucleus</keyword>
<dbReference type="PANTHER" id="PTHR12891">
    <property type="entry name" value="DNA REPAIR/TRANSCRIPTION PROTEIN MET18/MMS19"/>
    <property type="match status" value="1"/>
</dbReference>
<feature type="domain" description="MMS19 C-terminal" evidence="11">
    <location>
        <begin position="681"/>
        <end position="1112"/>
    </location>
</feature>
<evidence type="ECO:0000256" key="1">
    <source>
        <dbReference type="ARBA" id="ARBA00004123"/>
    </source>
</evidence>
<evidence type="ECO:0000256" key="6">
    <source>
        <dbReference type="ARBA" id="ARBA00022763"/>
    </source>
</evidence>
<dbReference type="GO" id="GO:0006281">
    <property type="term" value="P:DNA repair"/>
    <property type="evidence" value="ECO:0007669"/>
    <property type="project" value="UniProtKB-UniRule"/>
</dbReference>
<feature type="non-terminal residue" evidence="13">
    <location>
        <position position="1161"/>
    </location>
</feature>
<evidence type="ECO:0000256" key="9">
    <source>
        <dbReference type="ARBA" id="ARBA00023242"/>
    </source>
</evidence>
<keyword evidence="8 10" id="KW-0206">Cytoskeleton</keyword>
<dbReference type="PANTHER" id="PTHR12891:SF0">
    <property type="entry name" value="MMS19 NUCLEOTIDE EXCISION REPAIR PROTEIN HOMOLOG"/>
    <property type="match status" value="1"/>
</dbReference>
<evidence type="ECO:0000256" key="4">
    <source>
        <dbReference type="ARBA" id="ARBA00022490"/>
    </source>
</evidence>
<comment type="similarity">
    <text evidence="3 10">Belongs to the MET18/MMS19 family.</text>
</comment>
<comment type="caution">
    <text evidence="13">The sequence shown here is derived from an EMBL/GenBank/DDBJ whole genome shotgun (WGS) entry which is preliminary data.</text>
</comment>
<dbReference type="InterPro" id="IPR016024">
    <property type="entry name" value="ARM-type_fold"/>
</dbReference>
<reference evidence="13 14" key="1">
    <citation type="journal article" date="2018" name="G3 (Bethesda)">
        <title>A High-Quality Reference Genome for the Invasive Mosquitofish Gambusia affinis Using a Chicago Library.</title>
        <authorList>
            <person name="Hoffberg S.L."/>
            <person name="Troendle N.J."/>
            <person name="Glenn T.C."/>
            <person name="Mahmud O."/>
            <person name="Louha S."/>
            <person name="Chalopin D."/>
            <person name="Bennetzen J.L."/>
            <person name="Mauricio R."/>
        </authorList>
    </citation>
    <scope>NUCLEOTIDE SEQUENCE [LARGE SCALE GENOMIC DNA]</scope>
    <source>
        <strain evidence="13">NE01/NJP1002.9</strain>
        <tissue evidence="13">Muscle</tissue>
    </source>
</reference>
<dbReference type="GO" id="GO:0097361">
    <property type="term" value="C:cytosolic [4Fe-4S] assembly targeting complex"/>
    <property type="evidence" value="ECO:0007669"/>
    <property type="project" value="UniProtKB-UniRule"/>
</dbReference>
<organism evidence="13 14">
    <name type="scientific">Gambusia affinis</name>
    <name type="common">Western mosquitofish</name>
    <name type="synonym">Heterandria affinis</name>
    <dbReference type="NCBI Taxonomy" id="33528"/>
    <lineage>
        <taxon>Eukaryota</taxon>
        <taxon>Metazoa</taxon>
        <taxon>Chordata</taxon>
        <taxon>Craniata</taxon>
        <taxon>Vertebrata</taxon>
        <taxon>Euteleostomi</taxon>
        <taxon>Actinopterygii</taxon>
        <taxon>Neopterygii</taxon>
        <taxon>Teleostei</taxon>
        <taxon>Neoteleostei</taxon>
        <taxon>Acanthomorphata</taxon>
        <taxon>Ovalentaria</taxon>
        <taxon>Atherinomorphae</taxon>
        <taxon>Cyprinodontiformes</taxon>
        <taxon>Poeciliidae</taxon>
        <taxon>Poeciliinae</taxon>
        <taxon>Gambusia</taxon>
    </lineage>
</organism>
<evidence type="ECO:0000256" key="5">
    <source>
        <dbReference type="ARBA" id="ARBA00022737"/>
    </source>
</evidence>
<dbReference type="EMBL" id="NHOQ01000843">
    <property type="protein sequence ID" value="PWA28366.1"/>
    <property type="molecule type" value="Genomic_DNA"/>
</dbReference>
<evidence type="ECO:0000256" key="10">
    <source>
        <dbReference type="RuleBase" id="RU367072"/>
    </source>
</evidence>
<dbReference type="GO" id="GO:0016226">
    <property type="term" value="P:iron-sulfur cluster assembly"/>
    <property type="evidence" value="ECO:0007669"/>
    <property type="project" value="UniProtKB-UniRule"/>
</dbReference>
<dbReference type="Pfam" id="PF12460">
    <property type="entry name" value="MMS19_C"/>
    <property type="match status" value="1"/>
</dbReference>
<dbReference type="SUPFAM" id="SSF48371">
    <property type="entry name" value="ARM repeat"/>
    <property type="match status" value="2"/>
</dbReference>
<keyword evidence="5" id="KW-0677">Repeat</keyword>
<gene>
    <name evidence="13" type="ORF">CCH79_00016368</name>
</gene>
<dbReference type="GO" id="GO:0051604">
    <property type="term" value="P:protein maturation"/>
    <property type="evidence" value="ECO:0007669"/>
    <property type="project" value="UniProtKB-UniRule"/>
</dbReference>
<evidence type="ECO:0000256" key="2">
    <source>
        <dbReference type="ARBA" id="ARBA00004186"/>
    </source>
</evidence>
<evidence type="ECO:0000313" key="13">
    <source>
        <dbReference type="EMBL" id="PWA28366.1"/>
    </source>
</evidence>
<feature type="domain" description="MMS19 N-terminal" evidence="12">
    <location>
        <begin position="167"/>
        <end position="428"/>
    </location>
</feature>
<dbReference type="Pfam" id="PF14500">
    <property type="entry name" value="MMS19_N"/>
    <property type="match status" value="1"/>
</dbReference>
<accession>A0A315VXN1</accession>
<name>A0A315VXN1_GAMAF</name>
<dbReference type="Proteomes" id="UP000250572">
    <property type="component" value="Unassembled WGS sequence"/>
</dbReference>
<evidence type="ECO:0000313" key="14">
    <source>
        <dbReference type="Proteomes" id="UP000250572"/>
    </source>
</evidence>
<evidence type="ECO:0000259" key="12">
    <source>
        <dbReference type="Pfam" id="PF14500"/>
    </source>
</evidence>
<sequence>MNWGVIADQDDELSSTRREQVLGEKRHCCPQKLSQTQYVFKYRKRLFSLVKGDLKRANNGSPVHHYCDGLVTRPGHPVSIIISSDDATCIASPQRLKIVSVKSSGAVNGKVPLLILTGLRKEKRTMAAESPLLLSLVEEFVSGLQDSKAKDTATGVKDGQFTILQLVEALGQSLTSSQPHTRARGVQLLSEVLQDNYGALTEREVELLLAFYENRLKDHYVITPPVLRGLLALTKSRKLPPGSAVSMLRSVFQDVHVQSLMLAERACVYNMLINLMETREDELKGLGADFVFGFVQSMDGERDPRNLLLAFQIARNIILQGYSMGKFTEELFEVTSCYFPIDFSPPPNDPHGITKEELTQALRAVLTGTPKFAEFLLPLIIEKLDSDVQSAKLDSLQTLAASVGQYEHRDLAEFLEGLWSSLRREVFQTSSEKIEAAALAAVTALTSCLSRSVLNSDSEDSLSSFLDLLLRDCKHHLFEPDLKLVWPSAKLLQAACSTSYRAAHIITSAVVPPLVEQYNSRTQCSHRRTLLEVAQRFIQSTASCQSVDHDESLLSAYKDSLCSLVFSALSESNSSLQITATSVLTSLAQQPGLLLDSDIELAADHLTRLLLTDEDERVRSAPVALPLTSASVAVVECAGALAERHPAAFVTKLIPTLKEEMFSDQIESSELRSHHAVRQRCLSALAAVSVRASVVMESAPVLLDVLSSAHTDPDRFSVDEVVRACLSLQRIAERVQDGEDTSRCFHDVIVPRLLSLALQAALQSDGSSGRRSPLVEEEVLSAMVPVISTACSRLQMFAEQTASRAASLFLDGDVSFLPDNSFPPRVQLLQQQQEDSSWRQTQLVCLLMACVCSLPRSVALSQEERLLSELEELSCSCRHPLSYTSAAKCFAGLVNKKPQGPCLDSLIQGVIKRVSSELDRPSSPLRTQAFTLLIWVAKALLLRYHPLFSALTDKNPTRPVQLFTLLDDALLGPMAADSFSLLMSDSADVLNRGCHADVRIMYRQRFFSENSAKLVQGFNAAPQEKKANYLKALSNIVNKLPKQVQVSELPAALTCPDEGVQLSTLSCLQPVLINPPQVLVLQLEALVSRLLALIGSPAMKIRMASIRCVLALSRFPAHEVLPFRSRVLRALAPPLDDRKRLVRREAVQARAEWFLLGSPGG</sequence>
<dbReference type="InterPro" id="IPR039920">
    <property type="entry name" value="MMS19"/>
</dbReference>
<keyword evidence="7 10" id="KW-0234">DNA repair</keyword>
<keyword evidence="6 10" id="KW-0227">DNA damage</keyword>
<evidence type="ECO:0000256" key="7">
    <source>
        <dbReference type="ARBA" id="ARBA00023204"/>
    </source>
</evidence>
<comment type="subunit">
    <text evidence="10">Component of the CIA complex.</text>
</comment>
<dbReference type="AlphaFoldDB" id="A0A315VXN1"/>
<dbReference type="STRING" id="33528.ENSGAFP00000011898"/>
<dbReference type="InterPro" id="IPR024687">
    <property type="entry name" value="MMS19_C"/>
</dbReference>